<dbReference type="EMBL" id="SMMG02000006">
    <property type="protein sequence ID" value="KAA3469579.1"/>
    <property type="molecule type" value="Genomic_DNA"/>
</dbReference>
<accession>A0A5B6VJW1</accession>
<proteinExistence type="predicted"/>
<gene>
    <name evidence="1" type="ORF">EPI10_015351</name>
</gene>
<evidence type="ECO:0000313" key="2">
    <source>
        <dbReference type="Proteomes" id="UP000325315"/>
    </source>
</evidence>
<organism evidence="1 2">
    <name type="scientific">Gossypium australe</name>
    <dbReference type="NCBI Taxonomy" id="47621"/>
    <lineage>
        <taxon>Eukaryota</taxon>
        <taxon>Viridiplantae</taxon>
        <taxon>Streptophyta</taxon>
        <taxon>Embryophyta</taxon>
        <taxon>Tracheophyta</taxon>
        <taxon>Spermatophyta</taxon>
        <taxon>Magnoliopsida</taxon>
        <taxon>eudicotyledons</taxon>
        <taxon>Gunneridae</taxon>
        <taxon>Pentapetalae</taxon>
        <taxon>rosids</taxon>
        <taxon>malvids</taxon>
        <taxon>Malvales</taxon>
        <taxon>Malvaceae</taxon>
        <taxon>Malvoideae</taxon>
        <taxon>Gossypium</taxon>
    </lineage>
</organism>
<dbReference type="AlphaFoldDB" id="A0A5B6VJW1"/>
<dbReference type="Proteomes" id="UP000325315">
    <property type="component" value="Unassembled WGS sequence"/>
</dbReference>
<sequence>MGVDIFSCSLMTVPSIAGSGLIMEPSTPQISSKTILKQLRSFTNSPTFTLHSRMEYARGRIEQ</sequence>
<name>A0A5B6VJW1_9ROSI</name>
<keyword evidence="2" id="KW-1185">Reference proteome</keyword>
<comment type="caution">
    <text evidence="1">The sequence shown here is derived from an EMBL/GenBank/DDBJ whole genome shotgun (WGS) entry which is preliminary data.</text>
</comment>
<reference evidence="2" key="1">
    <citation type="journal article" date="2019" name="Plant Biotechnol. J.">
        <title>Genome sequencing of the Australian wild diploid species Gossypium australe highlights disease resistance and delayed gland morphogenesis.</title>
        <authorList>
            <person name="Cai Y."/>
            <person name="Cai X."/>
            <person name="Wang Q."/>
            <person name="Wang P."/>
            <person name="Zhang Y."/>
            <person name="Cai C."/>
            <person name="Xu Y."/>
            <person name="Wang K."/>
            <person name="Zhou Z."/>
            <person name="Wang C."/>
            <person name="Geng S."/>
            <person name="Li B."/>
            <person name="Dong Q."/>
            <person name="Hou Y."/>
            <person name="Wang H."/>
            <person name="Ai P."/>
            <person name="Liu Z."/>
            <person name="Yi F."/>
            <person name="Sun M."/>
            <person name="An G."/>
            <person name="Cheng J."/>
            <person name="Zhang Y."/>
            <person name="Shi Q."/>
            <person name="Xie Y."/>
            <person name="Shi X."/>
            <person name="Chang Y."/>
            <person name="Huang F."/>
            <person name="Chen Y."/>
            <person name="Hong S."/>
            <person name="Mi L."/>
            <person name="Sun Q."/>
            <person name="Zhang L."/>
            <person name="Zhou B."/>
            <person name="Peng R."/>
            <person name="Zhang X."/>
            <person name="Liu F."/>
        </authorList>
    </citation>
    <scope>NUCLEOTIDE SEQUENCE [LARGE SCALE GENOMIC DNA]</scope>
    <source>
        <strain evidence="2">cv. PA1801</strain>
    </source>
</reference>
<protein>
    <submittedName>
        <fullName evidence="1">Pleiotropic drug resistance protein 3-like</fullName>
    </submittedName>
</protein>
<dbReference type="OrthoDB" id="1750395at2759"/>
<evidence type="ECO:0000313" key="1">
    <source>
        <dbReference type="EMBL" id="KAA3469579.1"/>
    </source>
</evidence>